<organism evidence="2 3">
    <name type="scientific">Niallia oryzisoli</name>
    <dbReference type="NCBI Taxonomy" id="1737571"/>
    <lineage>
        <taxon>Bacteria</taxon>
        <taxon>Bacillati</taxon>
        <taxon>Bacillota</taxon>
        <taxon>Bacilli</taxon>
        <taxon>Bacillales</taxon>
        <taxon>Bacillaceae</taxon>
        <taxon>Niallia</taxon>
    </lineage>
</organism>
<dbReference type="Proteomes" id="UP001357223">
    <property type="component" value="Chromosome"/>
</dbReference>
<sequence length="174" mass="20537">MGMFHRFTKTDKKNYKEGKKERVNKKQEKNELKAKQVDHYFGYLLTIYNEFADKYSANEDIRQVLKPHSKEYLKNLEHGIEITKNAYNKINAIPYVFDIPKTTQQYMKSSKEQFLMNLENYIKRDEAINKIIVAAADTGNMIEISDEFLIPFTVKAQFHMESATNYMDQARESV</sequence>
<evidence type="ECO:0000313" key="2">
    <source>
        <dbReference type="EMBL" id="WVX84252.1"/>
    </source>
</evidence>
<keyword evidence="3" id="KW-1185">Reference proteome</keyword>
<accession>A0ABZ2CLH6</accession>
<dbReference type="RefSeq" id="WP_338453125.1">
    <property type="nucleotide sequence ID" value="NZ_CP137640.1"/>
</dbReference>
<name>A0ABZ2CLH6_9BACI</name>
<evidence type="ECO:0000313" key="3">
    <source>
        <dbReference type="Proteomes" id="UP001357223"/>
    </source>
</evidence>
<gene>
    <name evidence="2" type="ORF">R4Z09_15380</name>
</gene>
<feature type="compositionally biased region" description="Basic and acidic residues" evidence="1">
    <location>
        <begin position="8"/>
        <end position="29"/>
    </location>
</feature>
<protein>
    <submittedName>
        <fullName evidence="2">Uncharacterized protein</fullName>
    </submittedName>
</protein>
<dbReference type="EMBL" id="CP137640">
    <property type="protein sequence ID" value="WVX84252.1"/>
    <property type="molecule type" value="Genomic_DNA"/>
</dbReference>
<proteinExistence type="predicted"/>
<evidence type="ECO:0000256" key="1">
    <source>
        <dbReference type="SAM" id="MobiDB-lite"/>
    </source>
</evidence>
<reference evidence="2 3" key="1">
    <citation type="submission" date="2023-10" db="EMBL/GenBank/DDBJ databases">
        <title>Niallia locisalis sp.nov. isolated from a salt pond sample.</title>
        <authorList>
            <person name="Li X.-J."/>
            <person name="Dong L."/>
        </authorList>
    </citation>
    <scope>NUCLEOTIDE SEQUENCE [LARGE SCALE GENOMIC DNA]</scope>
    <source>
        <strain evidence="2 3">DSM 29761</strain>
    </source>
</reference>
<feature type="region of interest" description="Disordered" evidence="1">
    <location>
        <begin position="1"/>
        <end position="29"/>
    </location>
</feature>